<evidence type="ECO:0000313" key="3">
    <source>
        <dbReference type="Proteomes" id="UP000199013"/>
    </source>
</evidence>
<proteinExistence type="predicted"/>
<keyword evidence="1" id="KW-0812">Transmembrane</keyword>
<sequence length="76" mass="8409">MDSLLYALPALACPVGMGVMMWLMMRGGRRPTQAPPTAPDWQPDPRETELARLREEIQHLRAGQPTVGAGSIEQPR</sequence>
<keyword evidence="3" id="KW-1185">Reference proteome</keyword>
<keyword evidence="1" id="KW-0472">Membrane</keyword>
<name>A0A1C3PFZ6_9ACTN</name>
<gene>
    <name evidence="2" type="ORF">FDG2_5939</name>
</gene>
<dbReference type="EMBL" id="FLUV01002457">
    <property type="protein sequence ID" value="SBW28744.1"/>
    <property type="molecule type" value="Genomic_DNA"/>
</dbReference>
<feature type="transmembrane region" description="Helical" evidence="1">
    <location>
        <begin position="6"/>
        <end position="25"/>
    </location>
</feature>
<accession>A0A1C3PFZ6</accession>
<organism evidence="2 3">
    <name type="scientific">Candidatus Protofrankia californiensis</name>
    <dbReference type="NCBI Taxonomy" id="1839754"/>
    <lineage>
        <taxon>Bacteria</taxon>
        <taxon>Bacillati</taxon>
        <taxon>Actinomycetota</taxon>
        <taxon>Actinomycetes</taxon>
        <taxon>Frankiales</taxon>
        <taxon>Frankiaceae</taxon>
        <taxon>Protofrankia</taxon>
    </lineage>
</organism>
<dbReference type="AlphaFoldDB" id="A0A1C3PFZ6"/>
<keyword evidence="1" id="KW-1133">Transmembrane helix</keyword>
<evidence type="ECO:0000313" key="2">
    <source>
        <dbReference type="EMBL" id="SBW28744.1"/>
    </source>
</evidence>
<dbReference type="Proteomes" id="UP000199013">
    <property type="component" value="Unassembled WGS sequence"/>
</dbReference>
<reference evidence="3" key="1">
    <citation type="submission" date="2016-02" db="EMBL/GenBank/DDBJ databases">
        <authorList>
            <person name="Wibberg D."/>
        </authorList>
    </citation>
    <scope>NUCLEOTIDE SEQUENCE [LARGE SCALE GENOMIC DNA]</scope>
</reference>
<protein>
    <submittedName>
        <fullName evidence="2">Uncharacterized protein</fullName>
    </submittedName>
</protein>
<evidence type="ECO:0000256" key="1">
    <source>
        <dbReference type="SAM" id="Phobius"/>
    </source>
</evidence>